<gene>
    <name evidence="1" type="primary">ycjF_3</name>
    <name evidence="1" type="ORF">NCTC13465_01438</name>
</gene>
<reference evidence="1 2" key="1">
    <citation type="submission" date="2018-06" db="EMBL/GenBank/DDBJ databases">
        <authorList>
            <consortium name="Pathogen Informatics"/>
            <person name="Doyle S."/>
        </authorList>
    </citation>
    <scope>NUCLEOTIDE SEQUENCE [LARGE SCALE GENOMIC DNA]</scope>
    <source>
        <strain evidence="1 2">NCTC13465</strain>
    </source>
</reference>
<dbReference type="PANTHER" id="PTHR39342">
    <property type="entry name" value="UPF0283 MEMBRANE PROTEIN YCJF"/>
    <property type="match status" value="1"/>
</dbReference>
<evidence type="ECO:0000313" key="2">
    <source>
        <dbReference type="Proteomes" id="UP000251721"/>
    </source>
</evidence>
<sequence length="187" mass="20359">MSEPLKPRIDFDGPLQAEKIPPLKGARAFDTLEADNFAPARLVTGEEEEGAAEAVVESVLRPKRSLWRRMVSAGLAIFGVSVVAQGVQWTANAWQTQDWIALGGCVAGALIVGPASVRWPPSGAVCGDCASAPTNAMKRAICCTVTRSVKRKRFVRSWRSRPGWISRIRRCSAGMPRSTKRKAIAKW</sequence>
<dbReference type="GO" id="GO:0005886">
    <property type="term" value="C:plasma membrane"/>
    <property type="evidence" value="ECO:0007669"/>
    <property type="project" value="TreeGrafter"/>
</dbReference>
<dbReference type="PANTHER" id="PTHR39342:SF1">
    <property type="entry name" value="UPF0283 MEMBRANE PROTEIN YCJF"/>
    <property type="match status" value="1"/>
</dbReference>
<protein>
    <submittedName>
        <fullName evidence="1">Membrane protein YcjF</fullName>
    </submittedName>
</protein>
<dbReference type="InterPro" id="IPR006507">
    <property type="entry name" value="UPF0283"/>
</dbReference>
<proteinExistence type="predicted"/>
<dbReference type="Proteomes" id="UP000251721">
    <property type="component" value="Unassembled WGS sequence"/>
</dbReference>
<accession>A0A2X3F2C3</accession>
<name>A0A2X3F2C3_KLEPN</name>
<dbReference type="EMBL" id="UAWQ01000009">
    <property type="protein sequence ID" value="SQC42963.1"/>
    <property type="molecule type" value="Genomic_DNA"/>
</dbReference>
<dbReference type="AlphaFoldDB" id="A0A2X3F2C3"/>
<organism evidence="1 2">
    <name type="scientific">Klebsiella pneumoniae</name>
    <dbReference type="NCBI Taxonomy" id="573"/>
    <lineage>
        <taxon>Bacteria</taxon>
        <taxon>Pseudomonadati</taxon>
        <taxon>Pseudomonadota</taxon>
        <taxon>Gammaproteobacteria</taxon>
        <taxon>Enterobacterales</taxon>
        <taxon>Enterobacteriaceae</taxon>
        <taxon>Klebsiella/Raoultella group</taxon>
        <taxon>Klebsiella</taxon>
        <taxon>Klebsiella pneumoniae complex</taxon>
    </lineage>
</organism>
<evidence type="ECO:0000313" key="1">
    <source>
        <dbReference type="EMBL" id="SQC42963.1"/>
    </source>
</evidence>